<dbReference type="EMBL" id="JABMIG020000209">
    <property type="protein sequence ID" value="KAL3785778.1"/>
    <property type="molecule type" value="Genomic_DNA"/>
</dbReference>
<protein>
    <submittedName>
        <fullName evidence="3">Uncharacterized protein</fullName>
    </submittedName>
</protein>
<gene>
    <name evidence="3" type="ORF">HJC23_007334</name>
</gene>
<reference evidence="3 4" key="1">
    <citation type="journal article" date="2020" name="G3 (Bethesda)">
        <title>Improved Reference Genome for Cyclotella cryptica CCMP332, a Model for Cell Wall Morphogenesis, Salinity Adaptation, and Lipid Production in Diatoms (Bacillariophyta).</title>
        <authorList>
            <person name="Roberts W.R."/>
            <person name="Downey K.M."/>
            <person name="Ruck E.C."/>
            <person name="Traller J.C."/>
            <person name="Alverson A.J."/>
        </authorList>
    </citation>
    <scope>NUCLEOTIDE SEQUENCE [LARGE SCALE GENOMIC DNA]</scope>
    <source>
        <strain evidence="3 4">CCMP332</strain>
    </source>
</reference>
<sequence length="205" mass="24019">MTAPRLVPAARRFPNLSMYRTPTLIAKRQSSSPKSDIPSNPSKTTDMSREEVYQKLEAANEAMKAYYSYPPDKVVQMKKAKFNERHMDNSFFIQLGLASSLVCAFILTPFLGRKIAYDEEFRTKYIPKWFDYTLNKPKNAWTKEELHEQVLLLQQQLHERAIRGDFTPEKLDEMRRNLDKKPEKEEYAHFAKLHPGVDDDEDLED</sequence>
<keyword evidence="4" id="KW-1185">Reference proteome</keyword>
<keyword evidence="2" id="KW-0812">Transmembrane</keyword>
<dbReference type="Proteomes" id="UP001516023">
    <property type="component" value="Unassembled WGS sequence"/>
</dbReference>
<evidence type="ECO:0000313" key="4">
    <source>
        <dbReference type="Proteomes" id="UP001516023"/>
    </source>
</evidence>
<feature type="transmembrane region" description="Helical" evidence="2">
    <location>
        <begin position="91"/>
        <end position="112"/>
    </location>
</feature>
<accession>A0ABD3PDG7</accession>
<proteinExistence type="predicted"/>
<comment type="caution">
    <text evidence="3">The sequence shown here is derived from an EMBL/GenBank/DDBJ whole genome shotgun (WGS) entry which is preliminary data.</text>
</comment>
<feature type="region of interest" description="Disordered" evidence="1">
    <location>
        <begin position="24"/>
        <end position="49"/>
    </location>
</feature>
<keyword evidence="2" id="KW-1133">Transmembrane helix</keyword>
<evidence type="ECO:0000313" key="3">
    <source>
        <dbReference type="EMBL" id="KAL3785778.1"/>
    </source>
</evidence>
<name>A0ABD3PDG7_9STRA</name>
<evidence type="ECO:0000256" key="2">
    <source>
        <dbReference type="SAM" id="Phobius"/>
    </source>
</evidence>
<feature type="compositionally biased region" description="Polar residues" evidence="1">
    <location>
        <begin position="28"/>
        <end position="45"/>
    </location>
</feature>
<keyword evidence="2" id="KW-0472">Membrane</keyword>
<dbReference type="AlphaFoldDB" id="A0ABD3PDG7"/>
<organism evidence="3 4">
    <name type="scientific">Cyclotella cryptica</name>
    <dbReference type="NCBI Taxonomy" id="29204"/>
    <lineage>
        <taxon>Eukaryota</taxon>
        <taxon>Sar</taxon>
        <taxon>Stramenopiles</taxon>
        <taxon>Ochrophyta</taxon>
        <taxon>Bacillariophyta</taxon>
        <taxon>Coscinodiscophyceae</taxon>
        <taxon>Thalassiosirophycidae</taxon>
        <taxon>Stephanodiscales</taxon>
        <taxon>Stephanodiscaceae</taxon>
        <taxon>Cyclotella</taxon>
    </lineage>
</organism>
<evidence type="ECO:0000256" key="1">
    <source>
        <dbReference type="SAM" id="MobiDB-lite"/>
    </source>
</evidence>